<evidence type="ECO:0008006" key="3">
    <source>
        <dbReference type="Google" id="ProtNLM"/>
    </source>
</evidence>
<dbReference type="SUPFAM" id="SSF52540">
    <property type="entry name" value="P-loop containing nucleoside triphosphate hydrolases"/>
    <property type="match status" value="1"/>
</dbReference>
<dbReference type="InterPro" id="IPR027417">
    <property type="entry name" value="P-loop_NTPase"/>
</dbReference>
<protein>
    <recommendedName>
        <fullName evidence="3">Thymidylate kinase-like domain-containing protein</fullName>
    </recommendedName>
</protein>
<dbReference type="EMBL" id="MHTK01000006">
    <property type="protein sequence ID" value="OHA59425.1"/>
    <property type="molecule type" value="Genomic_DNA"/>
</dbReference>
<sequence>MSQSKISVVAIEGLHNSGKSTQIADLYSNLKKEGIFVVVLRGHGFRSGTGLDINDPVSSWWQKHYPLFMEAGQKGRESFMEAEARATNKLYQELFDIKNNLLEKMKKNKFGRAVILLDRSIVSRLFIWHGHSKNPNFKDLLSFTYKNTHNKETKIMPIPDLLIVLNVSQKLLLKRNKNKSERKDKILLNKKIILSRYQDYIKLINNLPKNIKERTFIINAGRSKTAVQKEILKLINSQLYFKK</sequence>
<organism evidence="1 2">
    <name type="scientific">Candidatus Vogelbacteria bacterium RIFOXYD1_FULL_46_19</name>
    <dbReference type="NCBI Taxonomy" id="1802439"/>
    <lineage>
        <taxon>Bacteria</taxon>
        <taxon>Candidatus Vogeliibacteriota</taxon>
    </lineage>
</organism>
<dbReference type="AlphaFoldDB" id="A0A1G2QFM7"/>
<dbReference type="Gene3D" id="3.40.50.300">
    <property type="entry name" value="P-loop containing nucleotide triphosphate hydrolases"/>
    <property type="match status" value="1"/>
</dbReference>
<evidence type="ECO:0000313" key="2">
    <source>
        <dbReference type="Proteomes" id="UP000177838"/>
    </source>
</evidence>
<proteinExistence type="predicted"/>
<accession>A0A1G2QFM7</accession>
<dbReference type="STRING" id="1802439.A2589_00960"/>
<evidence type="ECO:0000313" key="1">
    <source>
        <dbReference type="EMBL" id="OHA59425.1"/>
    </source>
</evidence>
<gene>
    <name evidence="1" type="ORF">A2589_00960</name>
</gene>
<name>A0A1G2QFM7_9BACT</name>
<reference evidence="1 2" key="1">
    <citation type="journal article" date="2016" name="Nat. Commun.">
        <title>Thousands of microbial genomes shed light on interconnected biogeochemical processes in an aquifer system.</title>
        <authorList>
            <person name="Anantharaman K."/>
            <person name="Brown C.T."/>
            <person name="Hug L.A."/>
            <person name="Sharon I."/>
            <person name="Castelle C.J."/>
            <person name="Probst A.J."/>
            <person name="Thomas B.C."/>
            <person name="Singh A."/>
            <person name="Wilkins M.J."/>
            <person name="Karaoz U."/>
            <person name="Brodie E.L."/>
            <person name="Williams K.H."/>
            <person name="Hubbard S.S."/>
            <person name="Banfield J.F."/>
        </authorList>
    </citation>
    <scope>NUCLEOTIDE SEQUENCE [LARGE SCALE GENOMIC DNA]</scope>
</reference>
<comment type="caution">
    <text evidence="1">The sequence shown here is derived from an EMBL/GenBank/DDBJ whole genome shotgun (WGS) entry which is preliminary data.</text>
</comment>
<dbReference type="Proteomes" id="UP000177838">
    <property type="component" value="Unassembled WGS sequence"/>
</dbReference>